<dbReference type="EMBL" id="MU004238">
    <property type="protein sequence ID" value="KAF2666569.1"/>
    <property type="molecule type" value="Genomic_DNA"/>
</dbReference>
<accession>A0A6A6U2Q6</accession>
<keyword evidence="2" id="KW-1185">Reference proteome</keyword>
<evidence type="ECO:0000313" key="1">
    <source>
        <dbReference type="EMBL" id="KAF2666569.1"/>
    </source>
</evidence>
<organism evidence="1 2">
    <name type="scientific">Microthyrium microscopicum</name>
    <dbReference type="NCBI Taxonomy" id="703497"/>
    <lineage>
        <taxon>Eukaryota</taxon>
        <taxon>Fungi</taxon>
        <taxon>Dikarya</taxon>
        <taxon>Ascomycota</taxon>
        <taxon>Pezizomycotina</taxon>
        <taxon>Dothideomycetes</taxon>
        <taxon>Dothideomycetes incertae sedis</taxon>
        <taxon>Microthyriales</taxon>
        <taxon>Microthyriaceae</taxon>
        <taxon>Microthyrium</taxon>
    </lineage>
</organism>
<evidence type="ECO:0000313" key="2">
    <source>
        <dbReference type="Proteomes" id="UP000799302"/>
    </source>
</evidence>
<gene>
    <name evidence="1" type="ORF">BT63DRAFT_457517</name>
</gene>
<sequence>MSYTYTPMWKGQYLQLIISFENHILLCKLQALNQVPKAHSHQSSFTIISMPHRANTDETFDQLFADDKSVIAGEEALHPEPTTTERRLANLRYLNAKAAAAADKLLAKCETKYAAHKEKKANDEVTLKERAELRNQKLKEVSERLRREGW</sequence>
<proteinExistence type="predicted"/>
<protein>
    <submittedName>
        <fullName evidence="1">Uncharacterized protein</fullName>
    </submittedName>
</protein>
<dbReference type="AlphaFoldDB" id="A0A6A6U2Q6"/>
<reference evidence="1" key="1">
    <citation type="journal article" date="2020" name="Stud. Mycol.">
        <title>101 Dothideomycetes genomes: a test case for predicting lifestyles and emergence of pathogens.</title>
        <authorList>
            <person name="Haridas S."/>
            <person name="Albert R."/>
            <person name="Binder M."/>
            <person name="Bloem J."/>
            <person name="Labutti K."/>
            <person name="Salamov A."/>
            <person name="Andreopoulos B."/>
            <person name="Baker S."/>
            <person name="Barry K."/>
            <person name="Bills G."/>
            <person name="Bluhm B."/>
            <person name="Cannon C."/>
            <person name="Castanera R."/>
            <person name="Culley D."/>
            <person name="Daum C."/>
            <person name="Ezra D."/>
            <person name="Gonzalez J."/>
            <person name="Henrissat B."/>
            <person name="Kuo A."/>
            <person name="Liang C."/>
            <person name="Lipzen A."/>
            <person name="Lutzoni F."/>
            <person name="Magnuson J."/>
            <person name="Mondo S."/>
            <person name="Nolan M."/>
            <person name="Ohm R."/>
            <person name="Pangilinan J."/>
            <person name="Park H.-J."/>
            <person name="Ramirez L."/>
            <person name="Alfaro M."/>
            <person name="Sun H."/>
            <person name="Tritt A."/>
            <person name="Yoshinaga Y."/>
            <person name="Zwiers L.-H."/>
            <person name="Turgeon B."/>
            <person name="Goodwin S."/>
            <person name="Spatafora J."/>
            <person name="Crous P."/>
            <person name="Grigoriev I."/>
        </authorList>
    </citation>
    <scope>NUCLEOTIDE SEQUENCE</scope>
    <source>
        <strain evidence="1">CBS 115976</strain>
    </source>
</reference>
<dbReference type="Proteomes" id="UP000799302">
    <property type="component" value="Unassembled WGS sequence"/>
</dbReference>
<name>A0A6A6U2Q6_9PEZI</name>